<sequence length="131" mass="14581">MVCPPCSTTVRNFYSFTKLTEASQKKLQAKYMDNGASSSLDELLQYVKAEPDVDVNAKDVNDANILPLFMSDDVAMDSDNESTRLTRGMQYEDNESGKTCKPGFNKNGNASQQHRNYTQKVQLKPVSSSIV</sequence>
<dbReference type="VEuPathDB" id="VectorBase:ASIC011056"/>
<reference evidence="2 4" key="1">
    <citation type="journal article" date="2014" name="BMC Genomics">
        <title>Genome sequence of Anopheles sinensis provides insight into genetics basis of mosquito competence for malaria parasites.</title>
        <authorList>
            <person name="Zhou D."/>
            <person name="Zhang D."/>
            <person name="Ding G."/>
            <person name="Shi L."/>
            <person name="Hou Q."/>
            <person name="Ye Y."/>
            <person name="Xu Y."/>
            <person name="Zhou H."/>
            <person name="Xiong C."/>
            <person name="Li S."/>
            <person name="Yu J."/>
            <person name="Hong S."/>
            <person name="Yu X."/>
            <person name="Zou P."/>
            <person name="Chen C."/>
            <person name="Chang X."/>
            <person name="Wang W."/>
            <person name="Lv Y."/>
            <person name="Sun Y."/>
            <person name="Ma L."/>
            <person name="Shen B."/>
            <person name="Zhu C."/>
        </authorList>
    </citation>
    <scope>NUCLEOTIDE SEQUENCE [LARGE SCALE GENOMIC DNA]</scope>
</reference>
<dbReference type="EMBL" id="KE525239">
    <property type="protein sequence ID" value="KFB43274.1"/>
    <property type="molecule type" value="Genomic_DNA"/>
</dbReference>
<dbReference type="Proteomes" id="UP000030765">
    <property type="component" value="Unassembled WGS sequence"/>
</dbReference>
<protein>
    <submittedName>
        <fullName evidence="2 3">Uncharacterized protein</fullName>
    </submittedName>
</protein>
<gene>
    <name evidence="2" type="ORF">ZHAS_00011056</name>
</gene>
<organism evidence="2">
    <name type="scientific">Anopheles sinensis</name>
    <name type="common">Mosquito</name>
    <dbReference type="NCBI Taxonomy" id="74873"/>
    <lineage>
        <taxon>Eukaryota</taxon>
        <taxon>Metazoa</taxon>
        <taxon>Ecdysozoa</taxon>
        <taxon>Arthropoda</taxon>
        <taxon>Hexapoda</taxon>
        <taxon>Insecta</taxon>
        <taxon>Pterygota</taxon>
        <taxon>Neoptera</taxon>
        <taxon>Endopterygota</taxon>
        <taxon>Diptera</taxon>
        <taxon>Nematocera</taxon>
        <taxon>Culicoidea</taxon>
        <taxon>Culicidae</taxon>
        <taxon>Anophelinae</taxon>
        <taxon>Anopheles</taxon>
    </lineage>
</organism>
<dbReference type="EMBL" id="ATLV01018617">
    <property type="status" value="NOT_ANNOTATED_CDS"/>
    <property type="molecule type" value="Genomic_DNA"/>
</dbReference>
<dbReference type="AlphaFoldDB" id="A0A084VZ80"/>
<dbReference type="OrthoDB" id="10624095at2759"/>
<evidence type="ECO:0000313" key="4">
    <source>
        <dbReference type="Proteomes" id="UP000030765"/>
    </source>
</evidence>
<name>A0A084VZ80_ANOSI</name>
<feature type="region of interest" description="Disordered" evidence="1">
    <location>
        <begin position="93"/>
        <end position="116"/>
    </location>
</feature>
<proteinExistence type="predicted"/>
<evidence type="ECO:0000313" key="3">
    <source>
        <dbReference type="EnsemblMetazoa" id="ASIC011056-PA"/>
    </source>
</evidence>
<evidence type="ECO:0000313" key="2">
    <source>
        <dbReference type="EMBL" id="KFB43274.1"/>
    </source>
</evidence>
<reference evidence="3" key="2">
    <citation type="submission" date="2020-05" db="UniProtKB">
        <authorList>
            <consortium name="EnsemblMetazoa"/>
        </authorList>
    </citation>
    <scope>IDENTIFICATION</scope>
</reference>
<keyword evidence="4" id="KW-1185">Reference proteome</keyword>
<evidence type="ECO:0000256" key="1">
    <source>
        <dbReference type="SAM" id="MobiDB-lite"/>
    </source>
</evidence>
<dbReference type="EnsemblMetazoa" id="ASIC011056-RA">
    <property type="protein sequence ID" value="ASIC011056-PA"/>
    <property type="gene ID" value="ASIC011056"/>
</dbReference>
<accession>A0A084VZ80</accession>
<feature type="compositionally biased region" description="Polar residues" evidence="1">
    <location>
        <begin position="106"/>
        <end position="116"/>
    </location>
</feature>